<proteinExistence type="predicted"/>
<comment type="caution">
    <text evidence="1">The sequence shown here is derived from an EMBL/GenBank/DDBJ whole genome shotgun (WGS) entry which is preliminary data.</text>
</comment>
<evidence type="ECO:0000313" key="2">
    <source>
        <dbReference type="Proteomes" id="UP000624709"/>
    </source>
</evidence>
<dbReference type="EMBL" id="BOMS01000020">
    <property type="protein sequence ID" value="GIE65515.1"/>
    <property type="molecule type" value="Genomic_DNA"/>
</dbReference>
<reference evidence="1 2" key="1">
    <citation type="submission" date="2021-01" db="EMBL/GenBank/DDBJ databases">
        <title>Whole genome shotgun sequence of Actinoplanes palleronii NBRC 14916.</title>
        <authorList>
            <person name="Komaki H."/>
            <person name="Tamura T."/>
        </authorList>
    </citation>
    <scope>NUCLEOTIDE SEQUENCE [LARGE SCALE GENOMIC DNA]</scope>
    <source>
        <strain evidence="1 2">NBRC 14916</strain>
    </source>
</reference>
<dbReference type="Proteomes" id="UP000624709">
    <property type="component" value="Unassembled WGS sequence"/>
</dbReference>
<name>A0ABQ4B5J2_9ACTN</name>
<organism evidence="1 2">
    <name type="scientific">Actinoplanes palleronii</name>
    <dbReference type="NCBI Taxonomy" id="113570"/>
    <lineage>
        <taxon>Bacteria</taxon>
        <taxon>Bacillati</taxon>
        <taxon>Actinomycetota</taxon>
        <taxon>Actinomycetes</taxon>
        <taxon>Micromonosporales</taxon>
        <taxon>Micromonosporaceae</taxon>
        <taxon>Actinoplanes</taxon>
    </lineage>
</organism>
<keyword evidence="2" id="KW-1185">Reference proteome</keyword>
<sequence length="62" mass="6887">MLSILTYAWSRSVVIHTGLMGTMRVVTKLSDRTGAKPRLRAPTSQAVPEKLRYGLSHKNHPA</sequence>
<protein>
    <submittedName>
        <fullName evidence="1">Uncharacterized protein</fullName>
    </submittedName>
</protein>
<evidence type="ECO:0000313" key="1">
    <source>
        <dbReference type="EMBL" id="GIE65515.1"/>
    </source>
</evidence>
<gene>
    <name evidence="1" type="ORF">Apa02nite_016230</name>
</gene>
<accession>A0ABQ4B5J2</accession>